<name>S0EWM2_CHTCT</name>
<dbReference type="InterPro" id="IPR001036">
    <property type="entry name" value="Acrflvin-R"/>
</dbReference>
<feature type="transmembrane region" description="Helical" evidence="1">
    <location>
        <begin position="401"/>
        <end position="419"/>
    </location>
</feature>
<dbReference type="KEGG" id="ccz:CCALI_01992"/>
<dbReference type="PANTHER" id="PTHR32063">
    <property type="match status" value="1"/>
</dbReference>
<feature type="transmembrane region" description="Helical" evidence="1">
    <location>
        <begin position="579"/>
        <end position="599"/>
    </location>
</feature>
<dbReference type="AlphaFoldDB" id="S0EWM2"/>
<dbReference type="InParanoid" id="S0EWM2"/>
<dbReference type="EMBL" id="HF951689">
    <property type="protein sequence ID" value="CCW35799.1"/>
    <property type="molecule type" value="Genomic_DNA"/>
</dbReference>
<keyword evidence="1" id="KW-0472">Membrane</keyword>
<dbReference type="Pfam" id="PF00873">
    <property type="entry name" value="ACR_tran"/>
    <property type="match status" value="1"/>
</dbReference>
<dbReference type="Gene3D" id="3.30.70.1430">
    <property type="entry name" value="Multidrug efflux transporter AcrB pore domain"/>
    <property type="match status" value="2"/>
</dbReference>
<sequence>MSTDPSVNAPHIPRRNPLHLIHAWAIDHAAVVFAFYTAVVLCAVFAIAFVIPRRFAPYVPSPMLGIVTMMPGLSAQEMETYVSKPIEEQMVQIGDLHYIRSISQEGFSIVILEFNYGVDIQKARTKVQELLNVTNAFLPPTTANLKPSFVIPVDPLNLPILSLALTGDPNRGWTPQKLRQFADNVVIARIKQVPDVDSVVVFGGYRRQLQVIVDRNKLAAHGLSILDVRDAIDRYNQSQPGGVLTQGDQESIVRVNSLARSAQDVLNYPITGMATDKSNSQGPPRTIFIRDVAHVVDTYWERRSAYEYLDHPPGNSGRVIPAIEVSVIQNPAASSYTVVPQVRKVLAQLEQEYPGVHFHTAYDNAHFVGVLFHNVWEELAVAVVLTAIVIVFFLGEWRGTLIALITIPTSLAIAVLMLIPMHMTFNSGTLIGLLIAIGRLVDDTIIDIHSVERYLRRGLSPREATIEGIAEVRLAVLASTLMILIALLPLLFCGGITQLMFVELVWPLIFALLASMMVSFTLTAVLCAKWLRSPVGQTTDGTPPLLRPLSFLITSFQGGLERLEGAYRRALRRQLTNRFWAFVRIGLVVIVGFTFYNFIGSEMMPLADTGQAVGFLEMQPGTSFQATEQAVHRLEQILLKYPELQKASIEIGTESMFESWNPYFTGYQMPQANGASMMLTFSDKDMRKRTIWQIMDAVQKEAMSTIPGIRRLQIKEMGSDVMATADAPIHINLYGPNLQVLYQLGKQALAIAQKTPGLAQPALTWTMGVPDYEVKVDPAKAAALGLSPLNVAEQAYYALHGGLTNSFYYLPDNLRQDTILVRYDSQDRATPRDLAELYLSTPDGKQVPLESVAQILYRAAPTAIEHDNLRRVIGITGFYRKDGPPSMDLTMQVMMRAMEQLNFPPGYGIEVRGDMTQMMDSFRRLLYGLVVALVLMYFVLVAQFRGFLQPLQMIASIPLELSGVFTALWLAHQAFSTVSILGIIVLSGMDITTAVLMIDSIMRYRDRKVPREQAVVEGGMERLRPILMTALIELAVMLPVALAPKTGLDAYQPLGTTIVGGLLAGTLLSLFVIPLMHTFVDDLMRWGYRIYFGRDWTWSTGVEKR</sequence>
<dbReference type="SUPFAM" id="SSF82693">
    <property type="entry name" value="Multidrug efflux transporter AcrB pore domain, PN1, PN2, PC1 and PC2 subdomains"/>
    <property type="match status" value="3"/>
</dbReference>
<reference evidence="3" key="1">
    <citation type="submission" date="2013-03" db="EMBL/GenBank/DDBJ databases">
        <title>Genome sequence of Chthonomonas calidirosea, the first sequenced genome from the Armatimonadetes phylum (formally candidate division OP10).</title>
        <authorList>
            <person name="Lee K.C.Y."/>
            <person name="Morgan X.C."/>
            <person name="Dunfield P.F."/>
            <person name="Tamas I."/>
            <person name="Houghton K.M."/>
            <person name="Vyssotski M."/>
            <person name="Ryan J.L.J."/>
            <person name="Lagutin K."/>
            <person name="McDonald I.R."/>
            <person name="Stott M.B."/>
        </authorList>
    </citation>
    <scope>NUCLEOTIDE SEQUENCE [LARGE SCALE GENOMIC DNA]</scope>
    <source>
        <strain evidence="3">DSM 23976 / ICMP 18418 / T49</strain>
    </source>
</reference>
<feature type="transmembrane region" description="Helical" evidence="1">
    <location>
        <begin position="1054"/>
        <end position="1076"/>
    </location>
</feature>
<dbReference type="Gene3D" id="3.30.70.1320">
    <property type="entry name" value="Multidrug efflux transporter AcrB pore domain like"/>
    <property type="match status" value="1"/>
</dbReference>
<dbReference type="PATRIC" id="fig|1303518.3.peg.2054"/>
<evidence type="ECO:0000313" key="2">
    <source>
        <dbReference type="EMBL" id="CCW35799.1"/>
    </source>
</evidence>
<evidence type="ECO:0000313" key="3">
    <source>
        <dbReference type="Proteomes" id="UP000014227"/>
    </source>
</evidence>
<dbReference type="SUPFAM" id="SSF82866">
    <property type="entry name" value="Multidrug efflux transporter AcrB transmembrane domain"/>
    <property type="match status" value="2"/>
</dbReference>
<feature type="transmembrane region" description="Helical" evidence="1">
    <location>
        <begin position="504"/>
        <end position="528"/>
    </location>
</feature>
<dbReference type="InterPro" id="IPR027463">
    <property type="entry name" value="AcrB_DN_DC_subdom"/>
</dbReference>
<protein>
    <submittedName>
        <fullName evidence="2">Cation/multidrug efflux pump</fullName>
    </submittedName>
</protein>
<feature type="transmembrane region" description="Helical" evidence="1">
    <location>
        <begin position="925"/>
        <end position="942"/>
    </location>
</feature>
<proteinExistence type="predicted"/>
<gene>
    <name evidence="2" type="ORF">CCALI_01992</name>
</gene>
<feature type="transmembrane region" description="Helical" evidence="1">
    <location>
        <begin position="1023"/>
        <end position="1042"/>
    </location>
</feature>
<keyword evidence="1" id="KW-1133">Transmembrane helix</keyword>
<dbReference type="HOGENOM" id="CLU_002755_1_2_0"/>
<dbReference type="Gene3D" id="1.20.1640.10">
    <property type="entry name" value="Multidrug efflux transporter AcrB transmembrane domain"/>
    <property type="match status" value="2"/>
</dbReference>
<dbReference type="GO" id="GO:0042910">
    <property type="term" value="F:xenobiotic transmembrane transporter activity"/>
    <property type="evidence" value="ECO:0007669"/>
    <property type="project" value="TreeGrafter"/>
</dbReference>
<dbReference type="PRINTS" id="PR00702">
    <property type="entry name" value="ACRIFLAVINRP"/>
</dbReference>
<dbReference type="eggNOG" id="COG0841">
    <property type="taxonomic scope" value="Bacteria"/>
</dbReference>
<feature type="transmembrane region" description="Helical" evidence="1">
    <location>
        <begin position="472"/>
        <end position="492"/>
    </location>
</feature>
<dbReference type="SUPFAM" id="SSF82714">
    <property type="entry name" value="Multidrug efflux transporter AcrB TolC docking domain, DN and DC subdomains"/>
    <property type="match status" value="2"/>
</dbReference>
<accession>S0EWM2</accession>
<evidence type="ECO:0000256" key="1">
    <source>
        <dbReference type="SAM" id="Phobius"/>
    </source>
</evidence>
<keyword evidence="1" id="KW-0812">Transmembrane</keyword>
<organism evidence="2 3">
    <name type="scientific">Chthonomonas calidirosea (strain DSM 23976 / ICMP 18418 / T49)</name>
    <dbReference type="NCBI Taxonomy" id="1303518"/>
    <lineage>
        <taxon>Bacteria</taxon>
        <taxon>Bacillati</taxon>
        <taxon>Armatimonadota</taxon>
        <taxon>Chthonomonadia</taxon>
        <taxon>Chthonomonadales</taxon>
        <taxon>Chthonomonadaceae</taxon>
        <taxon>Chthonomonas</taxon>
    </lineage>
</organism>
<dbReference type="GO" id="GO:0005886">
    <property type="term" value="C:plasma membrane"/>
    <property type="evidence" value="ECO:0007669"/>
    <property type="project" value="TreeGrafter"/>
</dbReference>
<feature type="transmembrane region" description="Helical" evidence="1">
    <location>
        <begin position="379"/>
        <end position="395"/>
    </location>
</feature>
<keyword evidence="3" id="KW-1185">Reference proteome</keyword>
<feature type="transmembrane region" description="Helical" evidence="1">
    <location>
        <begin position="29"/>
        <end position="51"/>
    </location>
</feature>
<dbReference type="STRING" id="454171.CP488_02098"/>
<dbReference type="Proteomes" id="UP000014227">
    <property type="component" value="Chromosome I"/>
</dbReference>
<dbReference type="Gene3D" id="3.30.70.1440">
    <property type="entry name" value="Multidrug efflux transporter AcrB pore domain"/>
    <property type="match status" value="1"/>
</dbReference>
<dbReference type="RefSeq" id="WP_016483324.1">
    <property type="nucleotide sequence ID" value="NC_021487.1"/>
</dbReference>
<dbReference type="Gene3D" id="3.30.2090.10">
    <property type="entry name" value="Multidrug efflux transporter AcrB TolC docking domain, DN and DC subdomains"/>
    <property type="match status" value="2"/>
</dbReference>
<dbReference type="PANTHER" id="PTHR32063:SF0">
    <property type="entry name" value="SWARMING MOTILITY PROTEIN SWRC"/>
    <property type="match status" value="1"/>
</dbReference>
<feature type="transmembrane region" description="Helical" evidence="1">
    <location>
        <begin position="978"/>
        <end position="1002"/>
    </location>
</feature>